<dbReference type="Proteomes" id="UP001143370">
    <property type="component" value="Unassembled WGS sequence"/>
</dbReference>
<accession>A0A9W6MZQ2</accession>
<dbReference type="EMBL" id="BSFJ01000010">
    <property type="protein sequence ID" value="GLK72222.1"/>
    <property type="molecule type" value="Genomic_DNA"/>
</dbReference>
<keyword evidence="2" id="KW-1185">Reference proteome</keyword>
<reference evidence="1" key="1">
    <citation type="journal article" date="2014" name="Int. J. Syst. Evol. Microbiol.">
        <title>Complete genome sequence of Corynebacterium casei LMG S-19264T (=DSM 44701T), isolated from a smear-ripened cheese.</title>
        <authorList>
            <consortium name="US DOE Joint Genome Institute (JGI-PGF)"/>
            <person name="Walter F."/>
            <person name="Albersmeier A."/>
            <person name="Kalinowski J."/>
            <person name="Ruckert C."/>
        </authorList>
    </citation>
    <scope>NUCLEOTIDE SEQUENCE</scope>
    <source>
        <strain evidence="1">VKM B-2484</strain>
    </source>
</reference>
<sequence>MTTSLSIAGLTYTMQRGSDVERNGMFLELFEGSPNGPCLAEVFYSDQTHTMAFTAFREDLPLEAVEWFIDKPRCACLRWRGGERRLQVEPKACACRRREPGA</sequence>
<dbReference type="RefSeq" id="WP_213373535.1">
    <property type="nucleotide sequence ID" value="NZ_BSFJ01000010.1"/>
</dbReference>
<proteinExistence type="predicted"/>
<protein>
    <submittedName>
        <fullName evidence="1">Uncharacterized protein</fullName>
    </submittedName>
</protein>
<comment type="caution">
    <text evidence="1">The sequence shown here is derived from an EMBL/GenBank/DDBJ whole genome shotgun (WGS) entry which is preliminary data.</text>
</comment>
<evidence type="ECO:0000313" key="2">
    <source>
        <dbReference type="Proteomes" id="UP001143370"/>
    </source>
</evidence>
<dbReference type="AlphaFoldDB" id="A0A9W6MZQ2"/>
<organism evidence="1 2">
    <name type="scientific">Ancylobacter dichloromethanicus</name>
    <dbReference type="NCBI Taxonomy" id="518825"/>
    <lineage>
        <taxon>Bacteria</taxon>
        <taxon>Pseudomonadati</taxon>
        <taxon>Pseudomonadota</taxon>
        <taxon>Alphaproteobacteria</taxon>
        <taxon>Hyphomicrobiales</taxon>
        <taxon>Xanthobacteraceae</taxon>
        <taxon>Ancylobacter</taxon>
    </lineage>
</organism>
<reference evidence="1" key="2">
    <citation type="submission" date="2023-01" db="EMBL/GenBank/DDBJ databases">
        <authorList>
            <person name="Sun Q."/>
            <person name="Evtushenko L."/>
        </authorList>
    </citation>
    <scope>NUCLEOTIDE SEQUENCE</scope>
    <source>
        <strain evidence="1">VKM B-2484</strain>
    </source>
</reference>
<gene>
    <name evidence="1" type="ORF">GCM10017643_23380</name>
</gene>
<name>A0A9W6MZQ2_9HYPH</name>
<evidence type="ECO:0000313" key="1">
    <source>
        <dbReference type="EMBL" id="GLK72222.1"/>
    </source>
</evidence>